<dbReference type="Pfam" id="PF14079">
    <property type="entry name" value="DUF4260"/>
    <property type="match status" value="1"/>
</dbReference>
<reference evidence="2 3" key="1">
    <citation type="submission" date="2023-07" db="EMBL/GenBank/DDBJ databases">
        <title>Genomic Encyclopedia of Type Strains, Phase IV (KMG-IV): sequencing the most valuable type-strain genomes for metagenomic binning, comparative biology and taxonomic classification.</title>
        <authorList>
            <person name="Goeker M."/>
        </authorList>
    </citation>
    <scope>NUCLEOTIDE SEQUENCE [LARGE SCALE GENOMIC DNA]</scope>
    <source>
        <strain evidence="2 3">B1-1</strain>
    </source>
</reference>
<evidence type="ECO:0000313" key="3">
    <source>
        <dbReference type="Proteomes" id="UP001223743"/>
    </source>
</evidence>
<protein>
    <recommendedName>
        <fullName evidence="4">DUF4260 family protein</fullName>
    </recommendedName>
</protein>
<comment type="caution">
    <text evidence="2">The sequence shown here is derived from an EMBL/GenBank/DDBJ whole genome shotgun (WGS) entry which is preliminary data.</text>
</comment>
<evidence type="ECO:0008006" key="4">
    <source>
        <dbReference type="Google" id="ProtNLM"/>
    </source>
</evidence>
<evidence type="ECO:0000256" key="1">
    <source>
        <dbReference type="SAM" id="Phobius"/>
    </source>
</evidence>
<sequence length="135" mass="13997">MRQNSTSGAGTTSPVTGMPLLLLRIEGAVMLAAALYAWHLTGGSWLVFGLFFLTPDLAMLGYLAGPRAGAIAYNLVHTYAAAALIGAIGLLASAPMAVAAAVILAGHIGFDRMLGYGLKYPDAFGHTHLGRQGKR</sequence>
<keyword evidence="1" id="KW-1133">Transmembrane helix</keyword>
<dbReference type="InterPro" id="IPR025356">
    <property type="entry name" value="DUF4260"/>
</dbReference>
<keyword evidence="1" id="KW-0812">Transmembrane</keyword>
<accession>A0ABU0MB56</accession>
<feature type="transmembrane region" description="Helical" evidence="1">
    <location>
        <begin position="76"/>
        <end position="104"/>
    </location>
</feature>
<evidence type="ECO:0000313" key="2">
    <source>
        <dbReference type="EMBL" id="MDQ0518176.1"/>
    </source>
</evidence>
<dbReference type="Proteomes" id="UP001223743">
    <property type="component" value="Unassembled WGS sequence"/>
</dbReference>
<keyword evidence="1" id="KW-0472">Membrane</keyword>
<proteinExistence type="predicted"/>
<name>A0ABU0MB56_9HYPH</name>
<feature type="transmembrane region" description="Helical" evidence="1">
    <location>
        <begin position="20"/>
        <end position="38"/>
    </location>
</feature>
<dbReference type="RefSeq" id="WP_266283604.1">
    <property type="nucleotide sequence ID" value="NZ_JAPKNF010000003.1"/>
</dbReference>
<dbReference type="EMBL" id="JAUSWJ010000001">
    <property type="protein sequence ID" value="MDQ0518176.1"/>
    <property type="molecule type" value="Genomic_DNA"/>
</dbReference>
<gene>
    <name evidence="2" type="ORF">QO015_003789</name>
</gene>
<organism evidence="2 3">
    <name type="scientific">Kaistia geumhonensis</name>
    <dbReference type="NCBI Taxonomy" id="410839"/>
    <lineage>
        <taxon>Bacteria</taxon>
        <taxon>Pseudomonadati</taxon>
        <taxon>Pseudomonadota</taxon>
        <taxon>Alphaproteobacteria</taxon>
        <taxon>Hyphomicrobiales</taxon>
        <taxon>Kaistiaceae</taxon>
        <taxon>Kaistia</taxon>
    </lineage>
</organism>
<keyword evidence="3" id="KW-1185">Reference proteome</keyword>